<gene>
    <name evidence="2" type="ORF">SAMN04487884_1567</name>
</gene>
<organism evidence="2 3">
    <name type="scientific">Butyrivibrio fibrisolvens</name>
    <dbReference type="NCBI Taxonomy" id="831"/>
    <lineage>
        <taxon>Bacteria</taxon>
        <taxon>Bacillati</taxon>
        <taxon>Bacillota</taxon>
        <taxon>Clostridia</taxon>
        <taxon>Lachnospirales</taxon>
        <taxon>Lachnospiraceae</taxon>
        <taxon>Butyrivibrio</taxon>
    </lineage>
</organism>
<dbReference type="RefSeq" id="WP_074759206.1">
    <property type="nucleotide sequence ID" value="NZ_FOGJ01000056.1"/>
</dbReference>
<dbReference type="AlphaFoldDB" id="A0A1H9XCB9"/>
<proteinExistence type="predicted"/>
<keyword evidence="1" id="KW-0472">Membrane</keyword>
<evidence type="ECO:0000313" key="3">
    <source>
        <dbReference type="Proteomes" id="UP000182584"/>
    </source>
</evidence>
<dbReference type="OrthoDB" id="9934226at2"/>
<keyword evidence="1" id="KW-1133">Transmembrane helix</keyword>
<reference evidence="2 3" key="1">
    <citation type="submission" date="2016-10" db="EMBL/GenBank/DDBJ databases">
        <authorList>
            <person name="de Groot N.N."/>
        </authorList>
    </citation>
    <scope>NUCLEOTIDE SEQUENCE [LARGE SCALE GENOMIC DNA]</scope>
    <source>
        <strain evidence="2 3">AR40</strain>
    </source>
</reference>
<dbReference type="EMBL" id="FOGJ01000056">
    <property type="protein sequence ID" value="SES43691.1"/>
    <property type="molecule type" value="Genomic_DNA"/>
</dbReference>
<evidence type="ECO:0000313" key="2">
    <source>
        <dbReference type="EMBL" id="SES43691.1"/>
    </source>
</evidence>
<dbReference type="Proteomes" id="UP000182584">
    <property type="component" value="Unassembled WGS sequence"/>
</dbReference>
<feature type="transmembrane region" description="Helical" evidence="1">
    <location>
        <begin position="75"/>
        <end position="95"/>
    </location>
</feature>
<sequence>MTNIDSIENHIPVNLTESSIRIVTDRMKEATDSLYHTSKEKYDLKARLIEEADDMTTKEKLDALDQNYDRHNQEVWQGIVIFGVLSLSIIGIAAGNPSIIKNIRRFVA</sequence>
<protein>
    <submittedName>
        <fullName evidence="2">Uncharacterized protein</fullName>
    </submittedName>
</protein>
<keyword evidence="1" id="KW-0812">Transmembrane</keyword>
<accession>A0A1H9XCB9</accession>
<evidence type="ECO:0000256" key="1">
    <source>
        <dbReference type="SAM" id="Phobius"/>
    </source>
</evidence>
<name>A0A1H9XCB9_BUTFI</name>